<protein>
    <submittedName>
        <fullName evidence="5">GntR family transcriptional regulator</fullName>
    </submittedName>
</protein>
<dbReference type="GO" id="GO:0003700">
    <property type="term" value="F:DNA-binding transcription factor activity"/>
    <property type="evidence" value="ECO:0007669"/>
    <property type="project" value="InterPro"/>
</dbReference>
<dbReference type="SUPFAM" id="SSF46785">
    <property type="entry name" value="Winged helix' DNA-binding domain"/>
    <property type="match status" value="1"/>
</dbReference>
<dbReference type="Pfam" id="PF07729">
    <property type="entry name" value="FCD"/>
    <property type="match status" value="1"/>
</dbReference>
<dbReference type="PANTHER" id="PTHR43537:SF44">
    <property type="entry name" value="GNTR FAMILY REGULATORY PROTEIN"/>
    <property type="match status" value="1"/>
</dbReference>
<sequence>MPLSAQQLAAQKNLSYVLAEKLAQRILKGEYEPGTILPGEIELGEQFGVSRTAVREAVKTLTAKGMVLPRPRIGTRVMPQSNWNFLDQELLTWWMTEENFHQVIDHFLVMRICLEPQACLLAATIGTAEQKAHLNTLMAEMVALKENFRRERWIEVDMAWHEHIYEMSANPFLTSFASLFHSVYHTYFTSITSDTVIKLDLHQAIVDAIIQSDGDAAFKACQALLRSPDKCPPDNRTLNER</sequence>
<dbReference type="Gene3D" id="1.20.120.530">
    <property type="entry name" value="GntR ligand-binding domain-like"/>
    <property type="match status" value="1"/>
</dbReference>
<name>A0A376MEX3_ECOLX</name>
<dbReference type="InterPro" id="IPR036388">
    <property type="entry name" value="WH-like_DNA-bd_sf"/>
</dbReference>
<dbReference type="Proteomes" id="UP000254043">
    <property type="component" value="Unassembled WGS sequence"/>
</dbReference>
<dbReference type="InterPro" id="IPR008920">
    <property type="entry name" value="TF_FadR/GntR_C"/>
</dbReference>
<dbReference type="AlphaFoldDB" id="A0A376MEX3"/>
<evidence type="ECO:0000256" key="2">
    <source>
        <dbReference type="ARBA" id="ARBA00023125"/>
    </source>
</evidence>
<dbReference type="FunFam" id="1.10.10.10:FF:000251">
    <property type="entry name" value="Transcriptional regulator, GntR family"/>
    <property type="match status" value="1"/>
</dbReference>
<evidence type="ECO:0000259" key="4">
    <source>
        <dbReference type="PROSITE" id="PS50949"/>
    </source>
</evidence>
<keyword evidence="2" id="KW-0238">DNA-binding</keyword>
<dbReference type="SMART" id="SM00895">
    <property type="entry name" value="FCD"/>
    <property type="match status" value="1"/>
</dbReference>
<dbReference type="SMART" id="SM00345">
    <property type="entry name" value="HTH_GNTR"/>
    <property type="match status" value="1"/>
</dbReference>
<dbReference type="SUPFAM" id="SSF48008">
    <property type="entry name" value="GntR ligand-binding domain-like"/>
    <property type="match status" value="1"/>
</dbReference>
<evidence type="ECO:0000313" key="6">
    <source>
        <dbReference type="Proteomes" id="UP000254043"/>
    </source>
</evidence>
<dbReference type="PANTHER" id="PTHR43537">
    <property type="entry name" value="TRANSCRIPTIONAL REGULATOR, GNTR FAMILY"/>
    <property type="match status" value="1"/>
</dbReference>
<feature type="domain" description="HTH gntR-type" evidence="4">
    <location>
        <begin position="12"/>
        <end position="80"/>
    </location>
</feature>
<dbReference type="InterPro" id="IPR000524">
    <property type="entry name" value="Tscrpt_reg_HTH_GntR"/>
</dbReference>
<dbReference type="CDD" id="cd07377">
    <property type="entry name" value="WHTH_GntR"/>
    <property type="match status" value="1"/>
</dbReference>
<dbReference type="Gene3D" id="1.10.10.10">
    <property type="entry name" value="Winged helix-like DNA-binding domain superfamily/Winged helix DNA-binding domain"/>
    <property type="match status" value="1"/>
</dbReference>
<evidence type="ECO:0000256" key="1">
    <source>
        <dbReference type="ARBA" id="ARBA00023015"/>
    </source>
</evidence>
<dbReference type="EMBL" id="UGAK01000003">
    <property type="protein sequence ID" value="STF96494.1"/>
    <property type="molecule type" value="Genomic_DNA"/>
</dbReference>
<reference evidence="5 6" key="1">
    <citation type="submission" date="2018-06" db="EMBL/GenBank/DDBJ databases">
        <authorList>
            <consortium name="Pathogen Informatics"/>
            <person name="Doyle S."/>
        </authorList>
    </citation>
    <scope>NUCLEOTIDE SEQUENCE [LARGE SCALE GENOMIC DNA]</scope>
    <source>
        <strain evidence="5 6">NCTC7927</strain>
    </source>
</reference>
<keyword evidence="3" id="KW-0804">Transcription</keyword>
<evidence type="ECO:0000256" key="3">
    <source>
        <dbReference type="ARBA" id="ARBA00023163"/>
    </source>
</evidence>
<dbReference type="Pfam" id="PF00392">
    <property type="entry name" value="GntR"/>
    <property type="match status" value="1"/>
</dbReference>
<accession>A0A376MEX3</accession>
<dbReference type="GO" id="GO:0003677">
    <property type="term" value="F:DNA binding"/>
    <property type="evidence" value="ECO:0007669"/>
    <property type="project" value="UniProtKB-KW"/>
</dbReference>
<gene>
    <name evidence="5" type="primary">pdhR_2</name>
    <name evidence="5" type="ORF">NCTC7927_05510</name>
</gene>
<proteinExistence type="predicted"/>
<organism evidence="5 6">
    <name type="scientific">Escherichia coli</name>
    <dbReference type="NCBI Taxonomy" id="562"/>
    <lineage>
        <taxon>Bacteria</taxon>
        <taxon>Pseudomonadati</taxon>
        <taxon>Pseudomonadota</taxon>
        <taxon>Gammaproteobacteria</taxon>
        <taxon>Enterobacterales</taxon>
        <taxon>Enterobacteriaceae</taxon>
        <taxon>Escherichia</taxon>
    </lineage>
</organism>
<dbReference type="PRINTS" id="PR00035">
    <property type="entry name" value="HTHGNTR"/>
</dbReference>
<dbReference type="InterPro" id="IPR036390">
    <property type="entry name" value="WH_DNA-bd_sf"/>
</dbReference>
<evidence type="ECO:0000313" key="5">
    <source>
        <dbReference type="EMBL" id="STF96494.1"/>
    </source>
</evidence>
<dbReference type="InterPro" id="IPR011711">
    <property type="entry name" value="GntR_C"/>
</dbReference>
<keyword evidence="1" id="KW-0805">Transcription regulation</keyword>
<dbReference type="PROSITE" id="PS50949">
    <property type="entry name" value="HTH_GNTR"/>
    <property type="match status" value="1"/>
</dbReference>